<dbReference type="EMBL" id="JBHSTI010000008">
    <property type="protein sequence ID" value="MFC6238869.1"/>
    <property type="molecule type" value="Genomic_DNA"/>
</dbReference>
<keyword evidence="2" id="KW-0812">Transmembrane</keyword>
<reference evidence="4" key="1">
    <citation type="journal article" date="2019" name="Int. J. Syst. Evol. Microbiol.">
        <title>The Global Catalogue of Microorganisms (GCM) 10K type strain sequencing project: providing services to taxonomists for standard genome sequencing and annotation.</title>
        <authorList>
            <consortium name="The Broad Institute Genomics Platform"/>
            <consortium name="The Broad Institute Genome Sequencing Center for Infectious Disease"/>
            <person name="Wu L."/>
            <person name="Ma J."/>
        </authorList>
    </citation>
    <scope>NUCLEOTIDE SEQUENCE [LARGE SCALE GENOMIC DNA]</scope>
    <source>
        <strain evidence="4">CGMCC 4.7317</strain>
    </source>
</reference>
<evidence type="ECO:0000313" key="3">
    <source>
        <dbReference type="EMBL" id="MFC6238869.1"/>
    </source>
</evidence>
<proteinExistence type="predicted"/>
<dbReference type="Proteomes" id="UP001596138">
    <property type="component" value="Unassembled WGS sequence"/>
</dbReference>
<feature type="transmembrane region" description="Helical" evidence="2">
    <location>
        <begin position="20"/>
        <end position="39"/>
    </location>
</feature>
<name>A0ABW1T3I9_9ACTN</name>
<accession>A0ABW1T3I9</accession>
<keyword evidence="2" id="KW-1133">Transmembrane helix</keyword>
<gene>
    <name evidence="3" type="ORF">ACFQGU_13350</name>
</gene>
<comment type="caution">
    <text evidence="3">The sequence shown here is derived from an EMBL/GenBank/DDBJ whole genome shotgun (WGS) entry which is preliminary data.</text>
</comment>
<keyword evidence="4" id="KW-1185">Reference proteome</keyword>
<protein>
    <submittedName>
        <fullName evidence="3">Uncharacterized protein</fullName>
    </submittedName>
</protein>
<feature type="region of interest" description="Disordered" evidence="1">
    <location>
        <begin position="80"/>
        <end position="107"/>
    </location>
</feature>
<dbReference type="RefSeq" id="WP_386767447.1">
    <property type="nucleotide sequence ID" value="NZ_JBHSTI010000008.1"/>
</dbReference>
<evidence type="ECO:0000313" key="4">
    <source>
        <dbReference type="Proteomes" id="UP001596138"/>
    </source>
</evidence>
<sequence length="107" mass="11044">MSTTLHTPSIQHGTLAKAALWMALLALAVAVAGLAVAVANAPMLAGPTTAGTHEVVRIDTTDKVAGGFVRPFETRIEPAAISTPQGPALPAEYQDQPDAHLKHGPVF</sequence>
<evidence type="ECO:0000256" key="2">
    <source>
        <dbReference type="SAM" id="Phobius"/>
    </source>
</evidence>
<keyword evidence="2" id="KW-0472">Membrane</keyword>
<organism evidence="3 4">
    <name type="scientific">Longivirga aurantiaca</name>
    <dbReference type="NCBI Taxonomy" id="1837743"/>
    <lineage>
        <taxon>Bacteria</taxon>
        <taxon>Bacillati</taxon>
        <taxon>Actinomycetota</taxon>
        <taxon>Actinomycetes</taxon>
        <taxon>Sporichthyales</taxon>
        <taxon>Sporichthyaceae</taxon>
        <taxon>Longivirga</taxon>
    </lineage>
</organism>
<evidence type="ECO:0000256" key="1">
    <source>
        <dbReference type="SAM" id="MobiDB-lite"/>
    </source>
</evidence>